<keyword evidence="1" id="KW-0472">Membrane</keyword>
<gene>
    <name evidence="2" type="ORF">SAMN05216192_1152</name>
</gene>
<accession>A0A1G8SMG9</accession>
<keyword evidence="1" id="KW-1133">Transmembrane helix</keyword>
<feature type="transmembrane region" description="Helical" evidence="1">
    <location>
        <begin position="55"/>
        <end position="73"/>
    </location>
</feature>
<sequence>MTNLRQAWIIVRSDFNGDRLKLLWSLLWALLFMGYMGGLTSMIIQDTLGNGDGKFLADIMFMTVIPMLGFTFSKRTMKYLTEDSYTRMLAYMRTLPIPAAVILCKRKLHAVFSIGLNGVVFFGLIYAISSNLRHELPFPDYLAFTLTWMGLALVISGLYIFIELLASGRAYFFYVLLFTLIYIGTALLTWLAGGNLILYTVSCSREWGLLSPLMWGTLILGTLSVQLFSAWTIHRLKSRDLV</sequence>
<feature type="transmembrane region" description="Helical" evidence="1">
    <location>
        <begin position="110"/>
        <end position="129"/>
    </location>
</feature>
<feature type="transmembrane region" description="Helical" evidence="1">
    <location>
        <begin position="22"/>
        <end position="43"/>
    </location>
</feature>
<keyword evidence="3" id="KW-1185">Reference proteome</keyword>
<feature type="transmembrane region" description="Helical" evidence="1">
    <location>
        <begin position="213"/>
        <end position="233"/>
    </location>
</feature>
<dbReference type="AlphaFoldDB" id="A0A1G8SMG9"/>
<evidence type="ECO:0000313" key="3">
    <source>
        <dbReference type="Proteomes" id="UP000199050"/>
    </source>
</evidence>
<keyword evidence="1" id="KW-0812">Transmembrane</keyword>
<feature type="transmembrane region" description="Helical" evidence="1">
    <location>
        <begin position="141"/>
        <end position="162"/>
    </location>
</feature>
<protein>
    <recommendedName>
        <fullName evidence="4">ABC-2 family transporter protein</fullName>
    </recommendedName>
</protein>
<dbReference type="STRING" id="1174501.SAMN05216192_1152"/>
<evidence type="ECO:0008006" key="4">
    <source>
        <dbReference type="Google" id="ProtNLM"/>
    </source>
</evidence>
<dbReference type="EMBL" id="FNDX01000015">
    <property type="protein sequence ID" value="SDJ30391.1"/>
    <property type="molecule type" value="Genomic_DNA"/>
</dbReference>
<dbReference type="OrthoDB" id="2678055at2"/>
<dbReference type="Proteomes" id="UP000199050">
    <property type="component" value="Unassembled WGS sequence"/>
</dbReference>
<name>A0A1G8SMG9_9BACL</name>
<evidence type="ECO:0000256" key="1">
    <source>
        <dbReference type="SAM" id="Phobius"/>
    </source>
</evidence>
<evidence type="ECO:0000313" key="2">
    <source>
        <dbReference type="EMBL" id="SDJ30391.1"/>
    </source>
</evidence>
<organism evidence="2 3">
    <name type="scientific">Paenibacillus typhae</name>
    <dbReference type="NCBI Taxonomy" id="1174501"/>
    <lineage>
        <taxon>Bacteria</taxon>
        <taxon>Bacillati</taxon>
        <taxon>Bacillota</taxon>
        <taxon>Bacilli</taxon>
        <taxon>Bacillales</taxon>
        <taxon>Paenibacillaceae</taxon>
        <taxon>Paenibacillus</taxon>
    </lineage>
</organism>
<reference evidence="3" key="1">
    <citation type="submission" date="2016-10" db="EMBL/GenBank/DDBJ databases">
        <authorList>
            <person name="Varghese N."/>
            <person name="Submissions S."/>
        </authorList>
    </citation>
    <scope>NUCLEOTIDE SEQUENCE [LARGE SCALE GENOMIC DNA]</scope>
    <source>
        <strain evidence="3">CGMCC 1.11012</strain>
    </source>
</reference>
<proteinExistence type="predicted"/>
<dbReference type="RefSeq" id="WP_090715089.1">
    <property type="nucleotide sequence ID" value="NZ_CBCSKY010000017.1"/>
</dbReference>
<feature type="transmembrane region" description="Helical" evidence="1">
    <location>
        <begin position="171"/>
        <end position="193"/>
    </location>
</feature>